<evidence type="ECO:0000313" key="6">
    <source>
        <dbReference type="Proteomes" id="UP001651158"/>
    </source>
</evidence>
<keyword evidence="1" id="KW-0443">Lipid metabolism</keyword>
<name>A0ABR4QM90_9CEST</name>
<dbReference type="EMBL" id="JAKROA010000002">
    <property type="protein sequence ID" value="KAL5110692.1"/>
    <property type="molecule type" value="Genomic_DNA"/>
</dbReference>
<dbReference type="GO" id="GO:0016301">
    <property type="term" value="F:kinase activity"/>
    <property type="evidence" value="ECO:0007669"/>
    <property type="project" value="UniProtKB-KW"/>
</dbReference>
<comment type="caution">
    <text evidence="5">The sequence shown here is derived from an EMBL/GenBank/DDBJ whole genome shotgun (WGS) entry which is preliminary data.</text>
</comment>
<sequence length="1058" mass="117913">MSSNREFLHRSYPMHKQQSEVTLNKARLSRKRPPVSPSALFGQASSSIHKDSVYGFGDVPETEAVFVKHRSEAAVENVRCSKSSKKKKPTSGPICQLKPTAANTEDEKPDKRQRLLDWLKASQAKRDENNRQVFSRWIEKMDSMKTQVREQSSCPTFYCDYLPLPHVLYSAISNCQEETIGTPTVYLSVPQFMYHPHSELIDPQLIHNAECFLKRSNQLVDVGSTSECEYYFPDNPGLLCNHDYYAQAFGSKSQGGGESTQEISSERADLASVGAENLMTYGTPGTPIIPAPMNYTTTAPIVFPIPCMHYFNHSTEELNITVPSGDGIDNSAASILGPKPPSSPLLFQTDFKQMAQAPSSCSFVNHSKHSVGNTFHPPNESVNASLSMRDLALACNHANPALNFDIIHWNSLLDDISNKVSALPQDVGKQAIFQEMLLSELGTGLKARGFVSVVGFLRLKLSENYSCVSGGDTFNHAEEVPCLDAVSPNRSEEVNSLKSCILNRLRRHCAKSLMGPWANPQNVDIEEVGGGLSNYLYVATLKANAGDFSNTTPSKVFIRVYGELLRSNMNSIILDAVLFALLSEKRLGPKLYGVFPGGRIEEFVESRTLKTEELAHPSVRDCVALHMGALHSLTLPVPKMPTFIFKTMAKFLQQLTGTRQPPVRRLPSSVVAASSSINTTPGVGFASEEENGLPDDVLINNPPPGSLTTSQLFGSTSSIGSIPEPQSHLFKFVNEWRLVEEFEWLRTTFFGNMDRFPVRFCHNDVQENNLLLYKDPSKRGWFRLLTIDYEYGSYNFRCIDIGNFFNEWAYNNSYPHHPGFAYLPEAYPSREHQLAFWRKYLTVYNYVENGGTLPGTYIQQSRRVHSRSVCGSPSTETTKLLRSPPSAPIFNEDCNEIFATSLSVGDSDNIESIGNSSIGLVGDPALRCLSELEEVRHLEEVTLTPEEEEALLIETTYGALLSHLWWTLWALIQSQISSIDFGFIEYAESRMTTYYELKKTLPASEFPNGEAHWIDTSNLQKANGEIFDIESPAKVQVNGDSGEARTNASSFYVVEEDE</sequence>
<dbReference type="SUPFAM" id="SSF56112">
    <property type="entry name" value="Protein kinase-like (PK-like)"/>
    <property type="match status" value="1"/>
</dbReference>
<organism evidence="5 6">
    <name type="scientific">Taenia crassiceps</name>
    <dbReference type="NCBI Taxonomy" id="6207"/>
    <lineage>
        <taxon>Eukaryota</taxon>
        <taxon>Metazoa</taxon>
        <taxon>Spiralia</taxon>
        <taxon>Lophotrochozoa</taxon>
        <taxon>Platyhelminthes</taxon>
        <taxon>Cestoda</taxon>
        <taxon>Eucestoda</taxon>
        <taxon>Cyclophyllidea</taxon>
        <taxon>Taeniidae</taxon>
        <taxon>Taenia</taxon>
    </lineage>
</organism>
<dbReference type="Proteomes" id="UP001651158">
    <property type="component" value="Unassembled WGS sequence"/>
</dbReference>
<keyword evidence="1" id="KW-0444">Lipid biosynthesis</keyword>
<protein>
    <submittedName>
        <fullName evidence="5">Choline/ethanolamine kinase</fullName>
    </submittedName>
</protein>
<evidence type="ECO:0000313" key="5">
    <source>
        <dbReference type="EMBL" id="KAL5110692.1"/>
    </source>
</evidence>
<evidence type="ECO:0000256" key="4">
    <source>
        <dbReference type="SAM" id="MobiDB-lite"/>
    </source>
</evidence>
<evidence type="ECO:0000256" key="3">
    <source>
        <dbReference type="ARBA" id="ARBA00038211"/>
    </source>
</evidence>
<evidence type="ECO:0000256" key="1">
    <source>
        <dbReference type="ARBA" id="ARBA00023209"/>
    </source>
</evidence>
<accession>A0ABR4QM90</accession>
<evidence type="ECO:0000256" key="2">
    <source>
        <dbReference type="ARBA" id="ARBA00023264"/>
    </source>
</evidence>
<feature type="region of interest" description="Disordered" evidence="4">
    <location>
        <begin position="1"/>
        <end position="21"/>
    </location>
</feature>
<keyword evidence="5" id="KW-0808">Transferase</keyword>
<keyword evidence="5" id="KW-0418">Kinase</keyword>
<proteinExistence type="inferred from homology"/>
<feature type="region of interest" description="Disordered" evidence="4">
    <location>
        <begin position="78"/>
        <end position="110"/>
    </location>
</feature>
<dbReference type="Gene3D" id="3.30.200.20">
    <property type="entry name" value="Phosphorylase Kinase, domain 1"/>
    <property type="match status" value="1"/>
</dbReference>
<dbReference type="PANTHER" id="PTHR22603:SF93">
    <property type="entry name" value="RE24176P"/>
    <property type="match status" value="1"/>
</dbReference>
<keyword evidence="6" id="KW-1185">Reference proteome</keyword>
<dbReference type="Gene3D" id="3.90.1200.10">
    <property type="match status" value="3"/>
</dbReference>
<keyword evidence="1" id="KW-0594">Phospholipid biosynthesis</keyword>
<gene>
    <name evidence="5" type="ORF">TcWFU_007650</name>
</gene>
<dbReference type="PANTHER" id="PTHR22603">
    <property type="entry name" value="CHOLINE/ETHANOALAMINE KINASE"/>
    <property type="match status" value="1"/>
</dbReference>
<dbReference type="InterPro" id="IPR011009">
    <property type="entry name" value="Kinase-like_dom_sf"/>
</dbReference>
<keyword evidence="2" id="KW-1208">Phospholipid metabolism</keyword>
<comment type="similarity">
    <text evidence="3">Belongs to the choline/ethanolamine kinase family.</text>
</comment>
<dbReference type="Pfam" id="PF01633">
    <property type="entry name" value="Choline_kinase"/>
    <property type="match status" value="1"/>
</dbReference>
<reference evidence="5 6" key="1">
    <citation type="journal article" date="2022" name="Front. Cell. Infect. Microbiol.">
        <title>The Genomes of Two Strains of Taenia crassiceps the Animal Model for the Study of Human Cysticercosis.</title>
        <authorList>
            <person name="Bobes R.J."/>
            <person name="Estrada K."/>
            <person name="Rios-Valencia D.G."/>
            <person name="Calderon-Gallegos A."/>
            <person name="de la Torre P."/>
            <person name="Carrero J.C."/>
            <person name="Sanchez-Flores A."/>
            <person name="Laclette J.P."/>
        </authorList>
    </citation>
    <scope>NUCLEOTIDE SEQUENCE [LARGE SCALE GENOMIC DNA]</scope>
    <source>
        <strain evidence="5">WFUcys</strain>
    </source>
</reference>